<keyword evidence="9" id="KW-1185">Reference proteome</keyword>
<evidence type="ECO:0000256" key="5">
    <source>
        <dbReference type="ARBA" id="ARBA00023136"/>
    </source>
</evidence>
<evidence type="ECO:0000313" key="9">
    <source>
        <dbReference type="Proteomes" id="UP001215216"/>
    </source>
</evidence>
<evidence type="ECO:0000256" key="4">
    <source>
        <dbReference type="ARBA" id="ARBA00022989"/>
    </source>
</evidence>
<feature type="transmembrane region" description="Helical" evidence="6">
    <location>
        <begin position="124"/>
        <end position="151"/>
    </location>
</feature>
<evidence type="ECO:0000256" key="3">
    <source>
        <dbReference type="ARBA" id="ARBA00022692"/>
    </source>
</evidence>
<dbReference type="Pfam" id="PF02687">
    <property type="entry name" value="FtsX"/>
    <property type="match status" value="1"/>
</dbReference>
<dbReference type="EMBL" id="CP121208">
    <property type="protein sequence ID" value="WFM84014.1"/>
    <property type="molecule type" value="Genomic_DNA"/>
</dbReference>
<feature type="transmembrane region" description="Helical" evidence="6">
    <location>
        <begin position="246"/>
        <end position="269"/>
    </location>
</feature>
<organism evidence="8 9">
    <name type="scientific">Arcanobacterium canis</name>
    <dbReference type="NCBI Taxonomy" id="999183"/>
    <lineage>
        <taxon>Bacteria</taxon>
        <taxon>Bacillati</taxon>
        <taxon>Actinomycetota</taxon>
        <taxon>Actinomycetes</taxon>
        <taxon>Actinomycetales</taxon>
        <taxon>Actinomycetaceae</taxon>
        <taxon>Arcanobacterium</taxon>
    </lineage>
</organism>
<dbReference type="InterPro" id="IPR003838">
    <property type="entry name" value="ABC3_permease_C"/>
</dbReference>
<keyword evidence="3 6" id="KW-0812">Transmembrane</keyword>
<dbReference type="RefSeq" id="WP_278013409.1">
    <property type="nucleotide sequence ID" value="NZ_CP121208.1"/>
</dbReference>
<keyword evidence="5 6" id="KW-0472">Membrane</keyword>
<feature type="transmembrane region" description="Helical" evidence="6">
    <location>
        <begin position="77"/>
        <end position="103"/>
    </location>
</feature>
<feature type="transmembrane region" description="Helical" evidence="6">
    <location>
        <begin position="398"/>
        <end position="418"/>
    </location>
</feature>
<feature type="domain" description="ABC3 transporter permease C-terminal" evidence="7">
    <location>
        <begin position="101"/>
        <end position="199"/>
    </location>
</feature>
<feature type="transmembrane region" description="Helical" evidence="6">
    <location>
        <begin position="305"/>
        <end position="323"/>
    </location>
</feature>
<evidence type="ECO:0000259" key="7">
    <source>
        <dbReference type="Pfam" id="PF02687"/>
    </source>
</evidence>
<reference evidence="8 9" key="1">
    <citation type="submission" date="2023-03" db="EMBL/GenBank/DDBJ databases">
        <title>Complete genome of Arcanobacterium canis strain DSM 25104 isolated in 2010 from a canine otitis externa in Germany.</title>
        <authorList>
            <person name="Borowiak M."/>
            <person name="Kreitlow A."/>
            <person name="Malorny B."/>
            <person name="Laemmler C."/>
            <person name="Prenger-Berninghoff E."/>
            <person name="Ploetz M."/>
            <person name="Abdulmawjood A."/>
        </authorList>
    </citation>
    <scope>NUCLEOTIDE SEQUENCE [LARGE SCALE GENOMIC DNA]</scope>
    <source>
        <strain evidence="8 9">DSM 25104</strain>
    </source>
</reference>
<feature type="transmembrane region" description="Helical" evidence="6">
    <location>
        <begin position="21"/>
        <end position="49"/>
    </location>
</feature>
<accession>A0ABY8G2F3</accession>
<evidence type="ECO:0000256" key="2">
    <source>
        <dbReference type="ARBA" id="ARBA00022475"/>
    </source>
</evidence>
<sequence length="466" mass="49755">MRTLSLASMLAKARLATRTGNALLDVFAVVAFSVSSWLTLTTLGGVWMFHSNQQAISSMFATQFGQAGQFQDNGRTYFALSVLALALLTIPLLSLGAAAARLGANGRERRLASLRLVGMSARQVVGMSIIESLIHASLGFLIGMAIYVASLPAWTALSFAMVQITVAKMMLPWWGILATFGLISAISIISTMAGLAKVSISPLGVARRVTPGAVRMWRMGTFAIALVVVLYFSGNRDHGQDMEFTQIMTFAALLGILFGAVALVGPLFIQITMRPLLGIGKPAWLLGIRRVVSDARGAWRNISSVALMGLVASLTLTLVSFNIERVSGSVETGSMVKQIASDISQGVVIAFAFAVILGAISTLIHQASDIFDRADEARSLVQIGTPLRVLIRARIIQVMAPMTPLMTILVAIGFLPALSSGTTFKSGNMSMLLVMVGIGIVLTLVSVLVMIPIQHQLVRDHVRKND</sequence>
<proteinExistence type="predicted"/>
<feature type="transmembrane region" description="Helical" evidence="6">
    <location>
        <begin position="171"/>
        <end position="195"/>
    </location>
</feature>
<feature type="transmembrane region" description="Helical" evidence="6">
    <location>
        <begin position="430"/>
        <end position="453"/>
    </location>
</feature>
<evidence type="ECO:0000256" key="6">
    <source>
        <dbReference type="SAM" id="Phobius"/>
    </source>
</evidence>
<evidence type="ECO:0000313" key="8">
    <source>
        <dbReference type="EMBL" id="WFM84014.1"/>
    </source>
</evidence>
<keyword evidence="4 6" id="KW-1133">Transmembrane helix</keyword>
<gene>
    <name evidence="8" type="ORF">P7079_03305</name>
</gene>
<name>A0ABY8G2F3_9ACTO</name>
<dbReference type="Proteomes" id="UP001215216">
    <property type="component" value="Chromosome"/>
</dbReference>
<evidence type="ECO:0000256" key="1">
    <source>
        <dbReference type="ARBA" id="ARBA00004651"/>
    </source>
</evidence>
<keyword evidence="2" id="KW-1003">Cell membrane</keyword>
<feature type="transmembrane region" description="Helical" evidence="6">
    <location>
        <begin position="216"/>
        <end position="234"/>
    </location>
</feature>
<feature type="transmembrane region" description="Helical" evidence="6">
    <location>
        <begin position="343"/>
        <end position="364"/>
    </location>
</feature>
<comment type="subcellular location">
    <subcellularLocation>
        <location evidence="1">Cell membrane</location>
        <topology evidence="1">Multi-pass membrane protein</topology>
    </subcellularLocation>
</comment>
<protein>
    <recommendedName>
        <fullName evidence="7">ABC3 transporter permease C-terminal domain-containing protein</fullName>
    </recommendedName>
</protein>